<feature type="compositionally biased region" description="Polar residues" evidence="15">
    <location>
        <begin position="137"/>
        <end position="153"/>
    </location>
</feature>
<dbReference type="PANTHER" id="PTHR16631">
    <property type="entry name" value="GLUCAN 1,3-BETA-GLUCOSIDASE"/>
    <property type="match status" value="1"/>
</dbReference>
<evidence type="ECO:0000256" key="5">
    <source>
        <dbReference type="ARBA" id="ARBA00022475"/>
    </source>
</evidence>
<reference evidence="17" key="1">
    <citation type="journal article" date="2021" name="Nat. Commun.">
        <title>Genetic determinants of endophytism in the Arabidopsis root mycobiome.</title>
        <authorList>
            <person name="Mesny F."/>
            <person name="Miyauchi S."/>
            <person name="Thiergart T."/>
            <person name="Pickel B."/>
            <person name="Atanasova L."/>
            <person name="Karlsson M."/>
            <person name="Huettel B."/>
            <person name="Barry K.W."/>
            <person name="Haridas S."/>
            <person name="Chen C."/>
            <person name="Bauer D."/>
            <person name="Andreopoulos W."/>
            <person name="Pangilinan J."/>
            <person name="LaButti K."/>
            <person name="Riley R."/>
            <person name="Lipzen A."/>
            <person name="Clum A."/>
            <person name="Drula E."/>
            <person name="Henrissat B."/>
            <person name="Kohler A."/>
            <person name="Grigoriev I.V."/>
            <person name="Martin F.M."/>
            <person name="Hacquard S."/>
        </authorList>
    </citation>
    <scope>NUCLEOTIDE SEQUENCE</scope>
    <source>
        <strain evidence="17">MPI-CAGE-AT-0016</strain>
    </source>
</reference>
<feature type="compositionally biased region" description="Low complexity" evidence="15">
    <location>
        <begin position="108"/>
        <end position="121"/>
    </location>
</feature>
<proteinExistence type="inferred from homology"/>
<evidence type="ECO:0000256" key="12">
    <source>
        <dbReference type="ARBA" id="ARBA00037649"/>
    </source>
</evidence>
<dbReference type="OrthoDB" id="68336at2759"/>
<feature type="compositionally biased region" description="Low complexity" evidence="15">
    <location>
        <begin position="179"/>
        <end position="192"/>
    </location>
</feature>
<keyword evidence="7 16" id="KW-0472">Membrane</keyword>
<comment type="subcellular location">
    <subcellularLocation>
        <location evidence="2">Cell membrane</location>
        <topology evidence="2">Single-pass type II membrane protein</topology>
    </subcellularLocation>
</comment>
<evidence type="ECO:0000256" key="16">
    <source>
        <dbReference type="SAM" id="Phobius"/>
    </source>
</evidence>
<dbReference type="AlphaFoldDB" id="A0A8K0X1H4"/>
<evidence type="ECO:0000256" key="8">
    <source>
        <dbReference type="ARBA" id="ARBA00023180"/>
    </source>
</evidence>
<dbReference type="GO" id="GO:0005576">
    <property type="term" value="C:extracellular region"/>
    <property type="evidence" value="ECO:0007669"/>
    <property type="project" value="TreeGrafter"/>
</dbReference>
<evidence type="ECO:0000313" key="18">
    <source>
        <dbReference type="Proteomes" id="UP000813385"/>
    </source>
</evidence>
<comment type="function">
    <text evidence="12">Glucanases play a role in cell expansion during growth, in cell-cell fusion during mating, and in spore release during sporulation. This enzyme may be involved in beta-glucan degradation. Active on laminarin and lichenan.</text>
</comment>
<feature type="compositionally biased region" description="Polar residues" evidence="15">
    <location>
        <begin position="193"/>
        <end position="218"/>
    </location>
</feature>
<evidence type="ECO:0000256" key="3">
    <source>
        <dbReference type="ARBA" id="ARBA00008773"/>
    </source>
</evidence>
<feature type="region of interest" description="Disordered" evidence="15">
    <location>
        <begin position="391"/>
        <end position="416"/>
    </location>
</feature>
<dbReference type="Gene3D" id="3.20.20.80">
    <property type="entry name" value="Glycosidases"/>
    <property type="match status" value="1"/>
</dbReference>
<gene>
    <name evidence="17" type="ORF">B0T11DRAFT_107326</name>
</gene>
<dbReference type="GO" id="GO:0000272">
    <property type="term" value="P:polysaccharide catabolic process"/>
    <property type="evidence" value="ECO:0007669"/>
    <property type="project" value="UniProtKB-KW"/>
</dbReference>
<organism evidence="17 18">
    <name type="scientific">Plectosphaerella cucumerina</name>
    <dbReference type="NCBI Taxonomy" id="40658"/>
    <lineage>
        <taxon>Eukaryota</taxon>
        <taxon>Fungi</taxon>
        <taxon>Dikarya</taxon>
        <taxon>Ascomycota</taxon>
        <taxon>Pezizomycotina</taxon>
        <taxon>Sordariomycetes</taxon>
        <taxon>Hypocreomycetidae</taxon>
        <taxon>Glomerellales</taxon>
        <taxon>Plectosphaerellaceae</taxon>
        <taxon>Plectosphaerella</taxon>
    </lineage>
</organism>
<feature type="region of interest" description="Disordered" evidence="15">
    <location>
        <begin position="169"/>
        <end position="303"/>
    </location>
</feature>
<dbReference type="GO" id="GO:0005886">
    <property type="term" value="C:plasma membrane"/>
    <property type="evidence" value="ECO:0007669"/>
    <property type="project" value="UniProtKB-SubCell"/>
</dbReference>
<keyword evidence="5" id="KW-1003">Cell membrane</keyword>
<dbReference type="InterPro" id="IPR017853">
    <property type="entry name" value="GH"/>
</dbReference>
<feature type="compositionally biased region" description="Gly residues" evidence="15">
    <location>
        <begin position="391"/>
        <end position="405"/>
    </location>
</feature>
<dbReference type="GO" id="GO:0009277">
    <property type="term" value="C:fungal-type cell wall"/>
    <property type="evidence" value="ECO:0007669"/>
    <property type="project" value="TreeGrafter"/>
</dbReference>
<evidence type="ECO:0000256" key="2">
    <source>
        <dbReference type="ARBA" id="ARBA00004401"/>
    </source>
</evidence>
<keyword evidence="16" id="KW-1133">Transmembrane helix</keyword>
<dbReference type="PANTHER" id="PTHR16631:SF17">
    <property type="entry name" value="GLUCAN ENDO-1,3-BETA-GLUCOSIDASE BTGC"/>
    <property type="match status" value="1"/>
</dbReference>
<dbReference type="SUPFAM" id="SSF51445">
    <property type="entry name" value="(Trans)glycosidases"/>
    <property type="match status" value="1"/>
</dbReference>
<keyword evidence="8" id="KW-0325">Glycoprotein</keyword>
<evidence type="ECO:0000256" key="7">
    <source>
        <dbReference type="ARBA" id="ARBA00023136"/>
    </source>
</evidence>
<protein>
    <recommendedName>
        <fullName evidence="4">glucan endo-1,3-beta-D-glucosidase</fullName>
        <ecNumber evidence="4">3.2.1.39</ecNumber>
    </recommendedName>
    <alternativeName>
        <fullName evidence="14">Endo-1,3-beta-glucanase btgC</fullName>
    </alternativeName>
    <alternativeName>
        <fullName evidence="13">Laminarinase btgC</fullName>
    </alternativeName>
</protein>
<evidence type="ECO:0000256" key="9">
    <source>
        <dbReference type="ARBA" id="ARBA00023277"/>
    </source>
</evidence>
<dbReference type="InterPro" id="IPR050732">
    <property type="entry name" value="Beta-glucan_modifiers"/>
</dbReference>
<feature type="region of interest" description="Disordered" evidence="15">
    <location>
        <begin position="1"/>
        <end position="155"/>
    </location>
</feature>
<evidence type="ECO:0000256" key="6">
    <source>
        <dbReference type="ARBA" id="ARBA00022801"/>
    </source>
</evidence>
<keyword evidence="18" id="KW-1185">Reference proteome</keyword>
<feature type="compositionally biased region" description="Basic and acidic residues" evidence="15">
    <location>
        <begin position="91"/>
        <end position="102"/>
    </location>
</feature>
<keyword evidence="11" id="KW-0624">Polysaccharide degradation</keyword>
<sequence length="739" mass="79795">MAYRNYNNGGYAERQPLSDYQDASPPRPHRHQSPYQDQDPYRQQGPYDTDYAPQGYQQDDSYYHQQSQQPPQPRQQQHHAGGHPDSSYNRMRSERSQGRSERGNYPPAAAVGAAGAATAYGSQHAHHAPPPPPPHASNNYGVTPGSDNFSETASGGMAGIACSVADQNTRESGFEATRGGPQPYGQGQYNNPSMPQQAYHTQSPRPSANGMESRSSLTPLGAAAVPPGMGTPTRTPHGYGAPDPYNDDPYQSYSTSRSHDPNLGVVNPNLIIDDGDDGLGYRKPQRGSMLSLSHSDRGSNSNATSVAAGAAAAGGMAAAAGGKHGAGYYAVKNQSAYDLGSSGGEKPSEWMSSQKSNKKRWKWVVIIGVMVLIIGAIVGGTVGGLLGGGRGGGGNSSGSSRGGSGQSADDDTKANGDLNIKSAEIKELMSNKNLHKVFPGVDYTPLNAQYPYCMHDPPSQNNVTRDIAVLSKLTNIVRLYGSDCNQTEMVIHAIQQLELQNTMRLWISVWLDKNTTTNDRQLSQLYSILDEFDDTYFEGVIVGNEVLFREDMTVTELAGVMDSVRSNLTAKGHSLPVATSDLGSAWTAELAASSDYLLSNIHPLFMGVDSSLSAGETWNFWENNNKQFFKSDNNKNIIAELGWPTAGGQACPFEATSCENPAVANIRGVNDLMDGWVCDAMKNGTQYWWFSAFDEPWKAQFDTATRKFESKWGLMDVDRNLKDGITIPDCGGEEVPKLT</sequence>
<keyword evidence="16" id="KW-0812">Transmembrane</keyword>
<dbReference type="GO" id="GO:0009986">
    <property type="term" value="C:cell surface"/>
    <property type="evidence" value="ECO:0007669"/>
    <property type="project" value="TreeGrafter"/>
</dbReference>
<keyword evidence="6" id="KW-0378">Hydrolase</keyword>
<dbReference type="Proteomes" id="UP000813385">
    <property type="component" value="Unassembled WGS sequence"/>
</dbReference>
<evidence type="ECO:0000256" key="11">
    <source>
        <dbReference type="ARBA" id="ARBA00023326"/>
    </source>
</evidence>
<evidence type="ECO:0000256" key="13">
    <source>
        <dbReference type="ARBA" id="ARBA00042373"/>
    </source>
</evidence>
<evidence type="ECO:0000313" key="17">
    <source>
        <dbReference type="EMBL" id="KAH7358713.1"/>
    </source>
</evidence>
<comment type="caution">
    <text evidence="17">The sequence shown here is derived from an EMBL/GenBank/DDBJ whole genome shotgun (WGS) entry which is preliminary data.</text>
</comment>
<keyword evidence="10" id="KW-0961">Cell wall biogenesis/degradation</keyword>
<keyword evidence="9" id="KW-0119">Carbohydrate metabolism</keyword>
<dbReference type="EMBL" id="JAGPXD010000004">
    <property type="protein sequence ID" value="KAH7358713.1"/>
    <property type="molecule type" value="Genomic_DNA"/>
</dbReference>
<evidence type="ECO:0000256" key="4">
    <source>
        <dbReference type="ARBA" id="ARBA00012780"/>
    </source>
</evidence>
<evidence type="ECO:0000256" key="1">
    <source>
        <dbReference type="ARBA" id="ARBA00000382"/>
    </source>
</evidence>
<dbReference type="EC" id="3.2.1.39" evidence="4"/>
<feature type="compositionally biased region" description="Low complexity" evidence="15">
    <location>
        <begin position="54"/>
        <end position="75"/>
    </location>
</feature>
<comment type="similarity">
    <text evidence="3">Belongs to the glycosyl hydrolase 17 family.</text>
</comment>
<evidence type="ECO:0000256" key="10">
    <source>
        <dbReference type="ARBA" id="ARBA00023316"/>
    </source>
</evidence>
<dbReference type="GO" id="GO:0071555">
    <property type="term" value="P:cell wall organization"/>
    <property type="evidence" value="ECO:0007669"/>
    <property type="project" value="UniProtKB-KW"/>
</dbReference>
<name>A0A8K0X1H4_9PEZI</name>
<comment type="catalytic activity">
    <reaction evidence="1">
        <text>Hydrolysis of (1-&gt;3)-beta-D-glucosidic linkages in (1-&gt;3)-beta-D-glucans.</text>
        <dbReference type="EC" id="3.2.1.39"/>
    </reaction>
</comment>
<feature type="compositionally biased region" description="Polar residues" evidence="15">
    <location>
        <begin position="288"/>
        <end position="303"/>
    </location>
</feature>
<accession>A0A8K0X1H4</accession>
<feature type="transmembrane region" description="Helical" evidence="16">
    <location>
        <begin position="363"/>
        <end position="386"/>
    </location>
</feature>
<dbReference type="GO" id="GO:0042973">
    <property type="term" value="F:glucan endo-1,3-beta-D-glucosidase activity"/>
    <property type="evidence" value="ECO:0007669"/>
    <property type="project" value="UniProtKB-EC"/>
</dbReference>
<evidence type="ECO:0000256" key="14">
    <source>
        <dbReference type="ARBA" id="ARBA00043078"/>
    </source>
</evidence>
<evidence type="ECO:0000256" key="15">
    <source>
        <dbReference type="SAM" id="MobiDB-lite"/>
    </source>
</evidence>